<comment type="caution">
    <text evidence="1">The sequence shown here is derived from an EMBL/GenBank/DDBJ whole genome shotgun (WGS) entry which is preliminary data.</text>
</comment>
<dbReference type="AlphaFoldDB" id="A0A328TLP6"/>
<organism evidence="1 2">
    <name type="scientific">Candidatus Erwinia dacicola</name>
    <dbReference type="NCBI Taxonomy" id="252393"/>
    <lineage>
        <taxon>Bacteria</taxon>
        <taxon>Pseudomonadati</taxon>
        <taxon>Pseudomonadota</taxon>
        <taxon>Gammaproteobacteria</taxon>
        <taxon>Enterobacterales</taxon>
        <taxon>Erwiniaceae</taxon>
        <taxon>Erwinia</taxon>
    </lineage>
</organism>
<sequence length="63" mass="7116">FRLSRKASQNAFASDSLIPIPMISQRPSGDVQFIEQFRQATDHLVITSYPEGIYLKGFACRVL</sequence>
<dbReference type="Proteomes" id="UP000244334">
    <property type="component" value="Unassembled WGS sequence"/>
</dbReference>
<gene>
    <name evidence="1" type="ORF">ACZ87_03261</name>
</gene>
<evidence type="ECO:0000313" key="2">
    <source>
        <dbReference type="Proteomes" id="UP000244334"/>
    </source>
</evidence>
<proteinExistence type="predicted"/>
<name>A0A328TLP6_9GAMM</name>
<reference evidence="1" key="1">
    <citation type="submission" date="2018-04" db="EMBL/GenBank/DDBJ databases">
        <title>Genomes of the Obligate Erwinia dacicola and Facultative Enterobacter sp. OLF Endosymbionts of the Olive Fruit fly, Bactrocera oleae.</title>
        <authorList>
            <person name="Estes A.M."/>
            <person name="Hearn D.J."/>
            <person name="Agarwal S."/>
            <person name="Pierson E.A."/>
            <person name="Dunning-Hotopp J.C."/>
        </authorList>
    </citation>
    <scope>NUCLEOTIDE SEQUENCE [LARGE SCALE GENOMIC DNA]</scope>
    <source>
        <strain evidence="1">Oroville</strain>
    </source>
</reference>
<protein>
    <submittedName>
        <fullName evidence="1">Uncharacterized protein</fullName>
    </submittedName>
</protein>
<accession>A0A328TLP6</accession>
<dbReference type="EMBL" id="LJAM02000520">
    <property type="protein sequence ID" value="RAP69945.1"/>
    <property type="molecule type" value="Genomic_DNA"/>
</dbReference>
<feature type="non-terminal residue" evidence="1">
    <location>
        <position position="1"/>
    </location>
</feature>
<evidence type="ECO:0000313" key="1">
    <source>
        <dbReference type="EMBL" id="RAP69945.1"/>
    </source>
</evidence>
<keyword evidence="2" id="KW-1185">Reference proteome</keyword>